<name>A0AAE3M2P5_9BACT</name>
<dbReference type="InterPro" id="IPR046357">
    <property type="entry name" value="PPIase_dom_sf"/>
</dbReference>
<protein>
    <submittedName>
        <fullName evidence="4">Peptidyl-prolyl cis-trans isomerase</fullName>
    </submittedName>
</protein>
<dbReference type="EMBL" id="JAPDPJ010000009">
    <property type="protein sequence ID" value="MCW3786029.1"/>
    <property type="molecule type" value="Genomic_DNA"/>
</dbReference>
<feature type="chain" id="PRO_5041923563" evidence="2">
    <location>
        <begin position="22"/>
        <end position="646"/>
    </location>
</feature>
<evidence type="ECO:0000256" key="1">
    <source>
        <dbReference type="PROSITE-ProRule" id="PRU00278"/>
    </source>
</evidence>
<sequence>MTRIKFLFSFIALIITSITFSQNTHTLVTIGDQNYSIEEFDFIYNKNNSYTEDPKSKKEYVDLFVNYKLKVHEAIAQGLDTMPSFKTEYNYYKDELAKPYLSDKSITENLKKEAYERLNQEVNASHILIRLPKSATPEDTLKAYNKIKSIQERIKNGEDFNKLAQELSEDPSAKKNMGKLGFFSGFMMVYPFENAAYNTPVNQVSDIVKTSFGYHLIKVHDKRKARGELRTAHIMLMFPPNASADVIEEKKAKIDSIYQLVLKGEDFGSLAQNFSEDRKSATNNGELPWFGSGRMIPEFSEPAFKLDTVGAISEVIRTPYGFHIIKLLEKRGTKSYDEMEEEITQKISRDERAFKGKQSVINRLKKEYNYTQNDSIINAIKENAKLPNISDADFFASLKDPQLTIVSFDSKDISIKDLTEYLQSNRQFTKNRKAAIIDQLLDTYLEEQILDFEKSQLENKYPEYRFLLNEYHDGLLIFEISQKEIWNKASADTTGIKNYYNSHKEDYFEPEKLVGKAYFTKDKSTLKSIQAQLQVTPNITTDSLKQIIPATNFKCINGTFSKGEYAAIDKNIWNIKKSEGKIDTDFPYVFASGETVPKKYKQLEETKGQVISDYQNEIEKQWIARLKEKYNPIINIKALKFSKNNK</sequence>
<dbReference type="Pfam" id="PF00639">
    <property type="entry name" value="Rotamase"/>
    <property type="match status" value="1"/>
</dbReference>
<accession>A0AAE3M2P5</accession>
<dbReference type="PANTHER" id="PTHR47245">
    <property type="entry name" value="PEPTIDYLPROLYL ISOMERASE"/>
    <property type="match status" value="1"/>
</dbReference>
<dbReference type="PROSITE" id="PS50198">
    <property type="entry name" value="PPIC_PPIASE_2"/>
    <property type="match status" value="2"/>
</dbReference>
<dbReference type="PANTHER" id="PTHR47245:SF2">
    <property type="entry name" value="PEPTIDYL-PROLYL CIS-TRANS ISOMERASE HP_0175-RELATED"/>
    <property type="match status" value="1"/>
</dbReference>
<reference evidence="4" key="1">
    <citation type="submission" date="2022-10" db="EMBL/GenBank/DDBJ databases">
        <authorList>
            <person name="Yu W.X."/>
        </authorList>
    </citation>
    <scope>NUCLEOTIDE SEQUENCE</scope>
    <source>
        <strain evidence="4">AAT</strain>
    </source>
</reference>
<keyword evidence="2" id="KW-0732">Signal</keyword>
<proteinExistence type="predicted"/>
<dbReference type="Gene3D" id="3.10.50.40">
    <property type="match status" value="2"/>
</dbReference>
<gene>
    <name evidence="4" type="ORF">OM075_06090</name>
</gene>
<keyword evidence="1" id="KW-0697">Rotamase</keyword>
<evidence type="ECO:0000259" key="3">
    <source>
        <dbReference type="PROSITE" id="PS50198"/>
    </source>
</evidence>
<organism evidence="4 5">
    <name type="scientific">Plebeiibacterium sediminum</name>
    <dbReference type="NCBI Taxonomy" id="2992112"/>
    <lineage>
        <taxon>Bacteria</taxon>
        <taxon>Pseudomonadati</taxon>
        <taxon>Bacteroidota</taxon>
        <taxon>Bacteroidia</taxon>
        <taxon>Marinilabiliales</taxon>
        <taxon>Marinilabiliaceae</taxon>
        <taxon>Plebeiibacterium</taxon>
    </lineage>
</organism>
<dbReference type="Proteomes" id="UP001209229">
    <property type="component" value="Unassembled WGS sequence"/>
</dbReference>
<evidence type="ECO:0000313" key="4">
    <source>
        <dbReference type="EMBL" id="MCW3786029.1"/>
    </source>
</evidence>
<dbReference type="InterPro" id="IPR000297">
    <property type="entry name" value="PPIase_PpiC"/>
</dbReference>
<feature type="signal peptide" evidence="2">
    <location>
        <begin position="1"/>
        <end position="21"/>
    </location>
</feature>
<dbReference type="SUPFAM" id="SSF54534">
    <property type="entry name" value="FKBP-like"/>
    <property type="match status" value="2"/>
</dbReference>
<dbReference type="RefSeq" id="WP_301189599.1">
    <property type="nucleotide sequence ID" value="NZ_JAPDPJ010000009.1"/>
</dbReference>
<keyword evidence="5" id="KW-1185">Reference proteome</keyword>
<dbReference type="AlphaFoldDB" id="A0AAE3M2P5"/>
<keyword evidence="1 4" id="KW-0413">Isomerase</keyword>
<comment type="caution">
    <text evidence="4">The sequence shown here is derived from an EMBL/GenBank/DDBJ whole genome shotgun (WGS) entry which is preliminary data.</text>
</comment>
<evidence type="ECO:0000313" key="5">
    <source>
        <dbReference type="Proteomes" id="UP001209229"/>
    </source>
</evidence>
<dbReference type="Pfam" id="PF13616">
    <property type="entry name" value="Rotamase_3"/>
    <property type="match status" value="1"/>
</dbReference>
<feature type="domain" description="PpiC" evidence="3">
    <location>
        <begin position="119"/>
        <end position="221"/>
    </location>
</feature>
<evidence type="ECO:0000256" key="2">
    <source>
        <dbReference type="SAM" id="SignalP"/>
    </source>
</evidence>
<dbReference type="GO" id="GO:0003755">
    <property type="term" value="F:peptidyl-prolyl cis-trans isomerase activity"/>
    <property type="evidence" value="ECO:0007669"/>
    <property type="project" value="UniProtKB-KW"/>
</dbReference>
<feature type="domain" description="PpiC" evidence="3">
    <location>
        <begin position="226"/>
        <end position="329"/>
    </location>
</feature>
<dbReference type="InterPro" id="IPR050245">
    <property type="entry name" value="PrsA_foldase"/>
</dbReference>